<evidence type="ECO:0000313" key="1">
    <source>
        <dbReference type="EMBL" id="VDN14347.1"/>
    </source>
</evidence>
<keyword evidence="2" id="KW-1185">Reference proteome</keyword>
<evidence type="ECO:0000313" key="2">
    <source>
        <dbReference type="Proteomes" id="UP000281553"/>
    </source>
</evidence>
<proteinExistence type="predicted"/>
<name>A0A3P7LRN7_DIBLA</name>
<dbReference type="Proteomes" id="UP000281553">
    <property type="component" value="Unassembled WGS sequence"/>
</dbReference>
<sequence length="147" mass="16591">MKHQIDAPAQQPPKKCRRIDDEAIGNRYVSKLYSLFDLSAMCVASHLPFEYVENTLVNIPDPVQERILYYSFPRDNSDIKTYSSFTNCGKLTADKSPYGIGEHLFLTNCVDNVIQIGVVKTNVGACMPPECKSVKVSMTFDRYLAFP</sequence>
<dbReference type="EMBL" id="UYRU01058977">
    <property type="protein sequence ID" value="VDN14347.1"/>
    <property type="molecule type" value="Genomic_DNA"/>
</dbReference>
<organism evidence="1 2">
    <name type="scientific">Dibothriocephalus latus</name>
    <name type="common">Fish tapeworm</name>
    <name type="synonym">Diphyllobothrium latum</name>
    <dbReference type="NCBI Taxonomy" id="60516"/>
    <lineage>
        <taxon>Eukaryota</taxon>
        <taxon>Metazoa</taxon>
        <taxon>Spiralia</taxon>
        <taxon>Lophotrochozoa</taxon>
        <taxon>Platyhelminthes</taxon>
        <taxon>Cestoda</taxon>
        <taxon>Eucestoda</taxon>
        <taxon>Diphyllobothriidea</taxon>
        <taxon>Diphyllobothriidae</taxon>
        <taxon>Dibothriocephalus</taxon>
    </lineage>
</organism>
<reference evidence="1 2" key="1">
    <citation type="submission" date="2018-11" db="EMBL/GenBank/DDBJ databases">
        <authorList>
            <consortium name="Pathogen Informatics"/>
        </authorList>
    </citation>
    <scope>NUCLEOTIDE SEQUENCE [LARGE SCALE GENOMIC DNA]</scope>
</reference>
<dbReference type="OrthoDB" id="10013584at2759"/>
<gene>
    <name evidence="1" type="ORF">DILT_LOCUS10178</name>
</gene>
<protein>
    <submittedName>
        <fullName evidence="1">Uncharacterized protein</fullName>
    </submittedName>
</protein>
<dbReference type="PANTHER" id="PTHR22619:SF0">
    <property type="entry name" value="ZINC FINGER SWIM DOMAIN-CONTAINING PROTEIN 6-LIKE PROTEIN"/>
    <property type="match status" value="1"/>
</dbReference>
<accession>A0A3P7LRN7</accession>
<dbReference type="GO" id="GO:0031462">
    <property type="term" value="C:Cul2-RING ubiquitin ligase complex"/>
    <property type="evidence" value="ECO:0007669"/>
    <property type="project" value="TreeGrafter"/>
</dbReference>
<dbReference type="PANTHER" id="PTHR22619">
    <property type="entry name" value="ZINC FINGER SWIM DOMAIN CONTAINING PROTEIN 4, 5, 6"/>
    <property type="match status" value="1"/>
</dbReference>
<dbReference type="AlphaFoldDB" id="A0A3P7LRN7"/>